<keyword evidence="3 10" id="KW-0808">Transferase</keyword>
<evidence type="ECO:0000256" key="1">
    <source>
        <dbReference type="ARBA" id="ARBA00010886"/>
    </source>
</evidence>
<dbReference type="PROSITE" id="PS00107">
    <property type="entry name" value="PROTEIN_KINASE_ATP"/>
    <property type="match status" value="1"/>
</dbReference>
<dbReference type="InterPro" id="IPR017441">
    <property type="entry name" value="Protein_kinase_ATP_BS"/>
</dbReference>
<dbReference type="GO" id="GO:0005524">
    <property type="term" value="F:ATP binding"/>
    <property type="evidence" value="ECO:0007669"/>
    <property type="project" value="UniProtKB-UniRule"/>
</dbReference>
<dbReference type="InterPro" id="IPR011009">
    <property type="entry name" value="Kinase-like_dom_sf"/>
</dbReference>
<reference evidence="10 11" key="1">
    <citation type="submission" date="2019-08" db="EMBL/GenBank/DDBJ databases">
        <title>Deep-cultivation of Planctomycetes and their phenomic and genomic characterization uncovers novel biology.</title>
        <authorList>
            <person name="Wiegand S."/>
            <person name="Jogler M."/>
            <person name="Boedeker C."/>
            <person name="Pinto D."/>
            <person name="Vollmers J."/>
            <person name="Rivas-Marin E."/>
            <person name="Kohn T."/>
            <person name="Peeters S.H."/>
            <person name="Heuer A."/>
            <person name="Rast P."/>
            <person name="Oberbeckmann S."/>
            <person name="Bunk B."/>
            <person name="Jeske O."/>
            <person name="Meyerdierks A."/>
            <person name="Storesund J.E."/>
            <person name="Kallscheuer N."/>
            <person name="Luecker S."/>
            <person name="Lage O.M."/>
            <person name="Pohl T."/>
            <person name="Merkel B.J."/>
            <person name="Hornburger P."/>
            <person name="Mueller R.-W."/>
            <person name="Bruemmer F."/>
            <person name="Labrenz M."/>
            <person name="Spormann A.M."/>
            <person name="Op den Camp H."/>
            <person name="Overmann J."/>
            <person name="Amann R."/>
            <person name="Jetten M.S.M."/>
            <person name="Mascher T."/>
            <person name="Medema M.H."/>
            <person name="Devos D.P."/>
            <person name="Kaster A.-K."/>
            <person name="Ovreas L."/>
            <person name="Rohde M."/>
            <person name="Galperin M.Y."/>
            <person name="Jogler C."/>
        </authorList>
    </citation>
    <scope>NUCLEOTIDE SEQUENCE [LARGE SCALE GENOMIC DNA]</scope>
    <source>
        <strain evidence="10 11">UC8</strain>
    </source>
</reference>
<feature type="domain" description="Protein kinase" evidence="9">
    <location>
        <begin position="19"/>
        <end position="288"/>
    </location>
</feature>
<dbReference type="EC" id="2.7.11.1" evidence="2"/>
<dbReference type="Gene3D" id="1.10.510.10">
    <property type="entry name" value="Transferase(Phosphotransferase) domain 1"/>
    <property type="match status" value="1"/>
</dbReference>
<dbReference type="EMBL" id="CP042914">
    <property type="protein sequence ID" value="QEG38603.1"/>
    <property type="molecule type" value="Genomic_DNA"/>
</dbReference>
<evidence type="ECO:0000313" key="11">
    <source>
        <dbReference type="Proteomes" id="UP000325286"/>
    </source>
</evidence>
<dbReference type="InterPro" id="IPR000719">
    <property type="entry name" value="Prot_kinase_dom"/>
</dbReference>
<dbReference type="PANTHER" id="PTHR43671">
    <property type="entry name" value="SERINE/THREONINE-PROTEIN KINASE NEK"/>
    <property type="match status" value="1"/>
</dbReference>
<dbReference type="Proteomes" id="UP000325286">
    <property type="component" value="Chromosome"/>
</dbReference>
<feature type="binding site" evidence="7">
    <location>
        <position position="48"/>
    </location>
    <ligand>
        <name>ATP</name>
        <dbReference type="ChEBI" id="CHEBI:30616"/>
    </ligand>
</feature>
<keyword evidence="4 7" id="KW-0547">Nucleotide-binding</keyword>
<dbReference type="GO" id="GO:0004674">
    <property type="term" value="F:protein serine/threonine kinase activity"/>
    <property type="evidence" value="ECO:0007669"/>
    <property type="project" value="UniProtKB-EC"/>
</dbReference>
<dbReference type="SUPFAM" id="SSF56112">
    <property type="entry name" value="Protein kinase-like (PK-like)"/>
    <property type="match status" value="1"/>
</dbReference>
<gene>
    <name evidence="10" type="primary">pknF_2</name>
    <name evidence="10" type="ORF">UC8_05600</name>
</gene>
<keyword evidence="6 7" id="KW-0067">ATP-binding</keyword>
<dbReference type="PROSITE" id="PS50011">
    <property type="entry name" value="PROTEIN_KINASE_DOM"/>
    <property type="match status" value="1"/>
</dbReference>
<sequence>MSSQSNLDLSGQIIGGGRYEVIRCIGAGGMGSVWLAIQKSIGAEVVLKIPLPSMLEDEGFRARFQLEMDSLAKLSNKHPAIVNVIDVGEHEGVPFVAMQYLAGGSLEDRMQRLRKAYLAGSDPRKVFRWLSEMAEALDFVHARKFIHRDVKPANILFDDAGRPYLADFGIAKITSEATASRPAITHADQVVGTLEYSAYELLLGEKLDGKVDQYALAVTLYEVLAGKRPFKGNNPSRISMLQKANQPERIESLCVGLPEQAADAIHRALSPQPSQRFASCVRFADAYLEAFTKTAPSEVQSQPNQRQPSQPLVQQTHARPVPSQPKQPRPLQTQPVPTTASRSGGLRPVAGPPTTAPYQADSKRRSSVFRPSKRETATEAISAPTTDTDSAPTEPLSDKHRAAASEPLAVVGPAVRQPQQGGSVRVPAWHSRSLTCPWCWNQFRPHEILWIAEHPDLHGDFKLPNEQKRFLPDLFTADCEGIDARGSRCHRTACPSCHLLVPREFIDFQPIFVSVVGIPTSGKSCLITSMAWQLRKTLPNNFQLTFTDADPELNANLCAHEDVLFLQDSGKLTRLPKTMVEGDGYKHTTIDGKQVSLAQPMIFSLRPMPTHPNFHSAQGISYTLCMYDQPGEQFLPGNANHSTRHLACADALIFVFDPSQHPKFRAAIGRSTDPQFHSGFYGGNTVRQELSLIEVANRIKKFGQSSSHQKCDKPLIFVVNKYDAWAAHFNGKRLRDPWGKSKRRDPSLPDSLDLSYIKSFSKKMRQVLLAHCPEVVSTTEDLFSDVTYVPTSAFGRPIEQDAQTGVDGVRTKDLNPMWAEVPLLTLLSNIRRGLIRKV</sequence>
<keyword evidence="5 10" id="KW-0418">Kinase</keyword>
<dbReference type="OrthoDB" id="240746at2"/>
<dbReference type="RefSeq" id="WP_148080065.1">
    <property type="nucleotide sequence ID" value="NZ_CP042914.1"/>
</dbReference>
<evidence type="ECO:0000256" key="4">
    <source>
        <dbReference type="ARBA" id="ARBA00022741"/>
    </source>
</evidence>
<evidence type="ECO:0000256" key="5">
    <source>
        <dbReference type="ARBA" id="ARBA00022777"/>
    </source>
</evidence>
<evidence type="ECO:0000256" key="7">
    <source>
        <dbReference type="PROSITE-ProRule" id="PRU10141"/>
    </source>
</evidence>
<feature type="region of interest" description="Disordered" evidence="8">
    <location>
        <begin position="295"/>
        <end position="402"/>
    </location>
</feature>
<dbReference type="SMART" id="SM00220">
    <property type="entry name" value="S_TKc"/>
    <property type="match status" value="1"/>
</dbReference>
<evidence type="ECO:0000256" key="6">
    <source>
        <dbReference type="ARBA" id="ARBA00022840"/>
    </source>
</evidence>
<dbReference type="InterPro" id="IPR050660">
    <property type="entry name" value="NEK_Ser/Thr_kinase"/>
</dbReference>
<dbReference type="InterPro" id="IPR027417">
    <property type="entry name" value="P-loop_NTPase"/>
</dbReference>
<dbReference type="AlphaFoldDB" id="A0A5B9QXC1"/>
<dbReference type="Pfam" id="PF00069">
    <property type="entry name" value="Pkinase"/>
    <property type="match status" value="1"/>
</dbReference>
<dbReference type="Gene3D" id="3.30.200.20">
    <property type="entry name" value="Phosphorylase Kinase, domain 1"/>
    <property type="match status" value="1"/>
</dbReference>
<dbReference type="InterPro" id="IPR008271">
    <property type="entry name" value="Ser/Thr_kinase_AS"/>
</dbReference>
<name>A0A5B9QXC1_9BACT</name>
<dbReference type="PANTHER" id="PTHR43671:SF13">
    <property type="entry name" value="SERINE_THREONINE-PROTEIN KINASE NEK2"/>
    <property type="match status" value="1"/>
</dbReference>
<evidence type="ECO:0000313" key="10">
    <source>
        <dbReference type="EMBL" id="QEG38603.1"/>
    </source>
</evidence>
<evidence type="ECO:0000259" key="9">
    <source>
        <dbReference type="PROSITE" id="PS50011"/>
    </source>
</evidence>
<dbReference type="SUPFAM" id="SSF52540">
    <property type="entry name" value="P-loop containing nucleoside triphosphate hydrolases"/>
    <property type="match status" value="1"/>
</dbReference>
<evidence type="ECO:0000256" key="8">
    <source>
        <dbReference type="SAM" id="MobiDB-lite"/>
    </source>
</evidence>
<keyword evidence="11" id="KW-1185">Reference proteome</keyword>
<organism evidence="10 11">
    <name type="scientific">Roseimaritima ulvae</name>
    <dbReference type="NCBI Taxonomy" id="980254"/>
    <lineage>
        <taxon>Bacteria</taxon>
        <taxon>Pseudomonadati</taxon>
        <taxon>Planctomycetota</taxon>
        <taxon>Planctomycetia</taxon>
        <taxon>Pirellulales</taxon>
        <taxon>Pirellulaceae</taxon>
        <taxon>Roseimaritima</taxon>
    </lineage>
</organism>
<feature type="compositionally biased region" description="Polar residues" evidence="8">
    <location>
        <begin position="329"/>
        <end position="342"/>
    </location>
</feature>
<evidence type="ECO:0000256" key="3">
    <source>
        <dbReference type="ARBA" id="ARBA00022679"/>
    </source>
</evidence>
<proteinExistence type="inferred from homology"/>
<dbReference type="PROSITE" id="PS00108">
    <property type="entry name" value="PROTEIN_KINASE_ST"/>
    <property type="match status" value="1"/>
</dbReference>
<protein>
    <recommendedName>
        <fullName evidence="2">non-specific serine/threonine protein kinase</fullName>
        <ecNumber evidence="2">2.7.11.1</ecNumber>
    </recommendedName>
</protein>
<dbReference type="CDD" id="cd14014">
    <property type="entry name" value="STKc_PknB_like"/>
    <property type="match status" value="1"/>
</dbReference>
<accession>A0A5B9QXC1</accession>
<feature type="compositionally biased region" description="Low complexity" evidence="8">
    <location>
        <begin position="300"/>
        <end position="311"/>
    </location>
</feature>
<dbReference type="KEGG" id="rul:UC8_05600"/>
<comment type="similarity">
    <text evidence="1">Belongs to the protein kinase superfamily. NEK Ser/Thr protein kinase family. NIMA subfamily.</text>
</comment>
<evidence type="ECO:0000256" key="2">
    <source>
        <dbReference type="ARBA" id="ARBA00012513"/>
    </source>
</evidence>